<dbReference type="Proteomes" id="UP000076660">
    <property type="component" value="Unassembled WGS sequence"/>
</dbReference>
<dbReference type="Pfam" id="PF13560">
    <property type="entry name" value="HTH_31"/>
    <property type="match status" value="1"/>
</dbReference>
<dbReference type="OrthoDB" id="7428772at2"/>
<name>A0A1W2LHD1_9PSEU</name>
<dbReference type="SUPFAM" id="SSF47413">
    <property type="entry name" value="lambda repressor-like DNA-binding domains"/>
    <property type="match status" value="1"/>
</dbReference>
<dbReference type="Gene3D" id="1.10.260.40">
    <property type="entry name" value="lambda repressor-like DNA-binding domains"/>
    <property type="match status" value="1"/>
</dbReference>
<dbReference type="RefSeq" id="WP_063275894.1">
    <property type="nucleotide sequence ID" value="NZ_LQMT02000042.1"/>
</dbReference>
<dbReference type="EMBL" id="LQMT02000042">
    <property type="protein sequence ID" value="ONF62265.1"/>
    <property type="molecule type" value="Genomic_DNA"/>
</dbReference>
<accession>A0A1W2LHD1</accession>
<reference evidence="2 3" key="1">
    <citation type="submission" date="2016-12" db="EMBL/GenBank/DDBJ databases">
        <title>Amycolatopsis keratiniphila subsp. keratiniphila genome sequencing and assembly.</title>
        <authorList>
            <person name="Mayilraj S."/>
            <person name="Kaur N."/>
        </authorList>
    </citation>
    <scope>NUCLEOTIDE SEQUENCE [LARGE SCALE GENOMIC DNA]</scope>
    <source>
        <strain evidence="2 3">DSM 44409</strain>
    </source>
</reference>
<dbReference type="GO" id="GO:0003677">
    <property type="term" value="F:DNA binding"/>
    <property type="evidence" value="ECO:0007669"/>
    <property type="project" value="InterPro"/>
</dbReference>
<organism evidence="2 3">
    <name type="scientific">Amycolatopsis keratiniphila subsp. keratiniphila</name>
    <dbReference type="NCBI Taxonomy" id="227715"/>
    <lineage>
        <taxon>Bacteria</taxon>
        <taxon>Bacillati</taxon>
        <taxon>Actinomycetota</taxon>
        <taxon>Actinomycetes</taxon>
        <taxon>Pseudonocardiales</taxon>
        <taxon>Pseudonocardiaceae</taxon>
        <taxon>Amycolatopsis</taxon>
        <taxon>Amycolatopsis japonica group</taxon>
    </lineage>
</organism>
<evidence type="ECO:0000313" key="2">
    <source>
        <dbReference type="EMBL" id="ONF62265.1"/>
    </source>
</evidence>
<dbReference type="InterPro" id="IPR001387">
    <property type="entry name" value="Cro/C1-type_HTH"/>
</dbReference>
<dbReference type="CDD" id="cd00093">
    <property type="entry name" value="HTH_XRE"/>
    <property type="match status" value="1"/>
</dbReference>
<dbReference type="PROSITE" id="PS50943">
    <property type="entry name" value="HTH_CROC1"/>
    <property type="match status" value="1"/>
</dbReference>
<proteinExistence type="predicted"/>
<evidence type="ECO:0000259" key="1">
    <source>
        <dbReference type="PROSITE" id="PS50943"/>
    </source>
</evidence>
<protein>
    <recommendedName>
        <fullName evidence="1">HTH cro/C1-type domain-containing protein</fullName>
    </recommendedName>
</protein>
<comment type="caution">
    <text evidence="2">The sequence shown here is derived from an EMBL/GenBank/DDBJ whole genome shotgun (WGS) entry which is preliminary data.</text>
</comment>
<gene>
    <name evidence="2" type="ORF">AVR91_0238540</name>
</gene>
<feature type="domain" description="HTH cro/C1-type" evidence="1">
    <location>
        <begin position="16"/>
        <end position="83"/>
    </location>
</feature>
<evidence type="ECO:0000313" key="3">
    <source>
        <dbReference type="Proteomes" id="UP000076660"/>
    </source>
</evidence>
<dbReference type="AlphaFoldDB" id="A0A1W2LHD1"/>
<sequence>MPRKPSILPFDREKSRELREKSGLYLQQFATKIEEVTGHTVSRHTLGRIERGDFRPNAPLLKAMADTFNALAGDGDRVTVDDLLLKVAA</sequence>
<dbReference type="InterPro" id="IPR010982">
    <property type="entry name" value="Lambda_DNA-bd_dom_sf"/>
</dbReference>